<evidence type="ECO:0000256" key="1">
    <source>
        <dbReference type="ARBA" id="ARBA00023172"/>
    </source>
</evidence>
<dbReference type="GO" id="GO:0006310">
    <property type="term" value="P:DNA recombination"/>
    <property type="evidence" value="ECO:0007669"/>
    <property type="project" value="UniProtKB-KW"/>
</dbReference>
<dbReference type="GO" id="GO:0015074">
    <property type="term" value="P:DNA integration"/>
    <property type="evidence" value="ECO:0007669"/>
    <property type="project" value="InterPro"/>
</dbReference>
<dbReference type="InterPro" id="IPR002104">
    <property type="entry name" value="Integrase_catalytic"/>
</dbReference>
<dbReference type="InterPro" id="IPR011010">
    <property type="entry name" value="DNA_brk_join_enz"/>
</dbReference>
<evidence type="ECO:0000259" key="2">
    <source>
        <dbReference type="Pfam" id="PF00589"/>
    </source>
</evidence>
<dbReference type="Proteomes" id="UP001060919">
    <property type="component" value="Chromosome"/>
</dbReference>
<organism evidence="3 4">
    <name type="scientific">Aureispira anguillae</name>
    <dbReference type="NCBI Taxonomy" id="2864201"/>
    <lineage>
        <taxon>Bacteria</taxon>
        <taxon>Pseudomonadati</taxon>
        <taxon>Bacteroidota</taxon>
        <taxon>Saprospiria</taxon>
        <taxon>Saprospirales</taxon>
        <taxon>Saprospiraceae</taxon>
        <taxon>Aureispira</taxon>
    </lineage>
</organism>
<name>A0A915YD40_9BACT</name>
<protein>
    <submittedName>
        <fullName evidence="3">Tyrosine-type recombinase/integrase</fullName>
    </submittedName>
</protein>
<dbReference type="SUPFAM" id="SSF56349">
    <property type="entry name" value="DNA breaking-rejoining enzymes"/>
    <property type="match status" value="1"/>
</dbReference>
<sequence>MAAIPKTITSHVGLHTFATHLASKVPIHILKAILQHSKIETTMGYLHLSNKLVNDALDGVDW</sequence>
<gene>
    <name evidence="3" type="ORF">AsAng_0015930</name>
</gene>
<reference evidence="3" key="1">
    <citation type="submission" date="2022-09" db="EMBL/GenBank/DDBJ databases">
        <title>Aureispira anguillicida sp. nov., isolated from Leptocephalus of Japanese eel Anguilla japonica.</title>
        <authorList>
            <person name="Yuasa K."/>
            <person name="Mekata T."/>
            <person name="Ikunari K."/>
        </authorList>
    </citation>
    <scope>NUCLEOTIDE SEQUENCE</scope>
    <source>
        <strain evidence="3">EL160426</strain>
    </source>
</reference>
<dbReference type="Pfam" id="PF00589">
    <property type="entry name" value="Phage_integrase"/>
    <property type="match status" value="1"/>
</dbReference>
<feature type="domain" description="Tyr recombinase" evidence="2">
    <location>
        <begin position="6"/>
        <end position="49"/>
    </location>
</feature>
<dbReference type="EMBL" id="AP026867">
    <property type="protein sequence ID" value="BDS10883.1"/>
    <property type="molecule type" value="Genomic_DNA"/>
</dbReference>
<dbReference type="KEGG" id="aup:AsAng_0015930"/>
<accession>A0A915YD40</accession>
<proteinExistence type="predicted"/>
<evidence type="ECO:0000313" key="4">
    <source>
        <dbReference type="Proteomes" id="UP001060919"/>
    </source>
</evidence>
<dbReference type="GO" id="GO:0003677">
    <property type="term" value="F:DNA binding"/>
    <property type="evidence" value="ECO:0007669"/>
    <property type="project" value="InterPro"/>
</dbReference>
<evidence type="ECO:0000313" key="3">
    <source>
        <dbReference type="EMBL" id="BDS10883.1"/>
    </source>
</evidence>
<keyword evidence="4" id="KW-1185">Reference proteome</keyword>
<dbReference type="InterPro" id="IPR013762">
    <property type="entry name" value="Integrase-like_cat_sf"/>
</dbReference>
<dbReference type="Gene3D" id="1.10.443.10">
    <property type="entry name" value="Intergrase catalytic core"/>
    <property type="match status" value="1"/>
</dbReference>
<keyword evidence="1" id="KW-0233">DNA recombination</keyword>
<dbReference type="AlphaFoldDB" id="A0A915YD40"/>